<gene>
    <name evidence="5" type="ORF">EDD54_3527</name>
</gene>
<comment type="caution">
    <text evidence="5">The sequence shown here is derived from an EMBL/GenBank/DDBJ whole genome shotgun (WGS) entry which is preliminary data.</text>
</comment>
<dbReference type="SMART" id="SM00895">
    <property type="entry name" value="FCD"/>
    <property type="match status" value="1"/>
</dbReference>
<keyword evidence="6" id="KW-1185">Reference proteome</keyword>
<dbReference type="EMBL" id="SNXY01000009">
    <property type="protein sequence ID" value="TDP83565.1"/>
    <property type="molecule type" value="Genomic_DNA"/>
</dbReference>
<dbReference type="Pfam" id="PF07729">
    <property type="entry name" value="FCD"/>
    <property type="match status" value="1"/>
</dbReference>
<dbReference type="OrthoDB" id="9028214at2"/>
<dbReference type="GO" id="GO:0003700">
    <property type="term" value="F:DNA-binding transcription factor activity"/>
    <property type="evidence" value="ECO:0007669"/>
    <property type="project" value="InterPro"/>
</dbReference>
<dbReference type="InterPro" id="IPR011711">
    <property type="entry name" value="GntR_C"/>
</dbReference>
<dbReference type="PANTHER" id="PTHR43537:SF44">
    <property type="entry name" value="GNTR FAMILY REGULATORY PROTEIN"/>
    <property type="match status" value="1"/>
</dbReference>
<protein>
    <submittedName>
        <fullName evidence="5">DNA-binding FadR family transcriptional regulator</fullName>
    </submittedName>
</protein>
<dbReference type="PROSITE" id="PS50949">
    <property type="entry name" value="HTH_GNTR"/>
    <property type="match status" value="1"/>
</dbReference>
<keyword evidence="2 5" id="KW-0238">DNA-binding</keyword>
<evidence type="ECO:0000313" key="5">
    <source>
        <dbReference type="EMBL" id="TDP83565.1"/>
    </source>
</evidence>
<dbReference type="CDD" id="cd07377">
    <property type="entry name" value="WHTH_GntR"/>
    <property type="match status" value="1"/>
</dbReference>
<dbReference type="Gene3D" id="1.10.10.10">
    <property type="entry name" value="Winged helix-like DNA-binding domain superfamily/Winged helix DNA-binding domain"/>
    <property type="match status" value="1"/>
</dbReference>
<keyword evidence="3" id="KW-0804">Transcription</keyword>
<feature type="domain" description="HTH gntR-type" evidence="4">
    <location>
        <begin position="14"/>
        <end position="82"/>
    </location>
</feature>
<accession>A0A4R6RC33</accession>
<organism evidence="5 6">
    <name type="scientific">Oharaeibacter diazotrophicus</name>
    <dbReference type="NCBI Taxonomy" id="1920512"/>
    <lineage>
        <taxon>Bacteria</taxon>
        <taxon>Pseudomonadati</taxon>
        <taxon>Pseudomonadota</taxon>
        <taxon>Alphaproteobacteria</taxon>
        <taxon>Hyphomicrobiales</taxon>
        <taxon>Pleomorphomonadaceae</taxon>
        <taxon>Oharaeibacter</taxon>
    </lineage>
</organism>
<dbReference type="InterPro" id="IPR036388">
    <property type="entry name" value="WH-like_DNA-bd_sf"/>
</dbReference>
<dbReference type="SMART" id="SM00345">
    <property type="entry name" value="HTH_GNTR"/>
    <property type="match status" value="1"/>
</dbReference>
<reference evidence="5 6" key="1">
    <citation type="submission" date="2019-03" db="EMBL/GenBank/DDBJ databases">
        <title>Genomic Encyclopedia of Type Strains, Phase IV (KMG-IV): sequencing the most valuable type-strain genomes for metagenomic binning, comparative biology and taxonomic classification.</title>
        <authorList>
            <person name="Goeker M."/>
        </authorList>
    </citation>
    <scope>NUCLEOTIDE SEQUENCE [LARGE SCALE GENOMIC DNA]</scope>
    <source>
        <strain evidence="5 6">DSM 102969</strain>
    </source>
</reference>
<evidence type="ECO:0000256" key="1">
    <source>
        <dbReference type="ARBA" id="ARBA00023015"/>
    </source>
</evidence>
<evidence type="ECO:0000259" key="4">
    <source>
        <dbReference type="PROSITE" id="PS50949"/>
    </source>
</evidence>
<dbReference type="PANTHER" id="PTHR43537">
    <property type="entry name" value="TRANSCRIPTIONAL REGULATOR, GNTR FAMILY"/>
    <property type="match status" value="1"/>
</dbReference>
<dbReference type="AlphaFoldDB" id="A0A4R6RC33"/>
<dbReference type="Pfam" id="PF00392">
    <property type="entry name" value="GntR"/>
    <property type="match status" value="1"/>
</dbReference>
<dbReference type="InterPro" id="IPR000524">
    <property type="entry name" value="Tscrpt_reg_HTH_GntR"/>
</dbReference>
<dbReference type="PRINTS" id="PR00035">
    <property type="entry name" value="HTHGNTR"/>
</dbReference>
<dbReference type="GO" id="GO:0003677">
    <property type="term" value="F:DNA binding"/>
    <property type="evidence" value="ECO:0007669"/>
    <property type="project" value="UniProtKB-KW"/>
</dbReference>
<dbReference type="Gene3D" id="1.20.120.530">
    <property type="entry name" value="GntR ligand-binding domain-like"/>
    <property type="match status" value="1"/>
</dbReference>
<evidence type="ECO:0000256" key="2">
    <source>
        <dbReference type="ARBA" id="ARBA00023125"/>
    </source>
</evidence>
<sequence length="262" mass="28661">MYISQDHMSGKVRRNLHEQIAHDIGTQIVQGTYGETDLLPTELTLAERYRVSRTAVREAFRILAAKGMTVSRPKIGTRVRMRVDWNMLDPDVLTWHLRQGATADFVEAVFEVRFCMEPEVAGIAAERRTDRHLRAMAAALQTMQKASATRDTLVSADIAFLQAMLDASGNPIYRSIGTVTESLIRFLEGACLPADRRNAGDAAVTGVNPATRRHAAVYAAIRDRDGLRAREEVRGMVAAAREACLAAATGAAAVTERPALSA</sequence>
<keyword evidence="1" id="KW-0805">Transcription regulation</keyword>
<dbReference type="SUPFAM" id="SSF46785">
    <property type="entry name" value="Winged helix' DNA-binding domain"/>
    <property type="match status" value="1"/>
</dbReference>
<evidence type="ECO:0000256" key="3">
    <source>
        <dbReference type="ARBA" id="ARBA00023163"/>
    </source>
</evidence>
<dbReference type="Proteomes" id="UP000294547">
    <property type="component" value="Unassembled WGS sequence"/>
</dbReference>
<name>A0A4R6RC33_9HYPH</name>
<dbReference type="SUPFAM" id="SSF48008">
    <property type="entry name" value="GntR ligand-binding domain-like"/>
    <property type="match status" value="1"/>
</dbReference>
<dbReference type="InterPro" id="IPR008920">
    <property type="entry name" value="TF_FadR/GntR_C"/>
</dbReference>
<evidence type="ECO:0000313" key="6">
    <source>
        <dbReference type="Proteomes" id="UP000294547"/>
    </source>
</evidence>
<dbReference type="InterPro" id="IPR036390">
    <property type="entry name" value="WH_DNA-bd_sf"/>
</dbReference>
<proteinExistence type="predicted"/>